<dbReference type="Proteomes" id="UP000824596">
    <property type="component" value="Unassembled WGS sequence"/>
</dbReference>
<accession>A0A9P8MYV4</accession>
<feature type="region of interest" description="Disordered" evidence="1">
    <location>
        <begin position="30"/>
        <end position="102"/>
    </location>
</feature>
<feature type="compositionally biased region" description="Polar residues" evidence="1">
    <location>
        <begin position="83"/>
        <end position="96"/>
    </location>
</feature>
<sequence>MSQPVLPLIQSQYISLPRIHIHSASPVSRDTIWTTPRRGNSLPEKKRETTITTTRSEAPAADPGEPAARPTPPPTQAGKRSAISASLGTEQQQQQDASRRSIMAAGVRASRHSVETLAKKASPPARKPCKTSAKDINWADVTDPEERRRIQNRIAQRKFREKARENREKAERESRNREHAGNSYRIPLGAVDLGGSGYGHGYGQEEELSGLPWGGMNLSLVVSRGHEAESRRSSGRGTYIGDEPLTIAASPPFAVVSAPAPGGSTAPSYGSSGGGDDIFFDDASYAYDAAAFPPLA</sequence>
<feature type="compositionally biased region" description="Basic and acidic residues" evidence="1">
    <location>
        <begin position="162"/>
        <end position="180"/>
    </location>
</feature>
<dbReference type="PROSITE" id="PS00036">
    <property type="entry name" value="BZIP_BASIC"/>
    <property type="match status" value="1"/>
</dbReference>
<evidence type="ECO:0000313" key="3">
    <source>
        <dbReference type="EMBL" id="KAH0964928.1"/>
    </source>
</evidence>
<feature type="domain" description="BZIP" evidence="2">
    <location>
        <begin position="147"/>
        <end position="162"/>
    </location>
</feature>
<dbReference type="GO" id="GO:0003700">
    <property type="term" value="F:DNA-binding transcription factor activity"/>
    <property type="evidence" value="ECO:0007669"/>
    <property type="project" value="InterPro"/>
</dbReference>
<dbReference type="InterPro" id="IPR052635">
    <property type="entry name" value="Sec_Metab_Biosynth_Reg"/>
</dbReference>
<name>A0A9P8MYV4_9HYPO</name>
<dbReference type="OrthoDB" id="5387389at2759"/>
<dbReference type="PANTHER" id="PTHR39607">
    <property type="entry name" value="XANTHOCILLIN BIOSYNTHESIS CLUSTER TRANSCRIPTION FACTOR XANC-RELATED"/>
    <property type="match status" value="1"/>
</dbReference>
<keyword evidence="4" id="KW-1185">Reference proteome</keyword>
<evidence type="ECO:0000256" key="1">
    <source>
        <dbReference type="SAM" id="MobiDB-lite"/>
    </source>
</evidence>
<reference evidence="3" key="1">
    <citation type="submission" date="2021-09" db="EMBL/GenBank/DDBJ databases">
        <title>A high-quality genome of the endoparasitic fungus Hirsutella rhossiliensis with a comparison of Hirsutella genomes reveals transposable elements contributing to genome size variation.</title>
        <authorList>
            <person name="Lin R."/>
            <person name="Jiao Y."/>
            <person name="Sun X."/>
            <person name="Ling J."/>
            <person name="Xie B."/>
            <person name="Cheng X."/>
        </authorList>
    </citation>
    <scope>NUCLEOTIDE SEQUENCE</scope>
    <source>
        <strain evidence="3">HR02</strain>
    </source>
</reference>
<dbReference type="InterPro" id="IPR004827">
    <property type="entry name" value="bZIP"/>
</dbReference>
<comment type="caution">
    <text evidence="3">The sequence shown here is derived from an EMBL/GenBank/DDBJ whole genome shotgun (WGS) entry which is preliminary data.</text>
</comment>
<feature type="compositionally biased region" description="Low complexity" evidence="1">
    <location>
        <begin position="50"/>
        <end position="68"/>
    </location>
</feature>
<dbReference type="PANTHER" id="PTHR39607:SF2">
    <property type="entry name" value="BZIP DOMAIN-CONTAINING PROTEIN"/>
    <property type="match status" value="1"/>
</dbReference>
<evidence type="ECO:0000313" key="4">
    <source>
        <dbReference type="Proteomes" id="UP000824596"/>
    </source>
</evidence>
<organism evidence="3 4">
    <name type="scientific">Hirsutella rhossiliensis</name>
    <dbReference type="NCBI Taxonomy" id="111463"/>
    <lineage>
        <taxon>Eukaryota</taxon>
        <taxon>Fungi</taxon>
        <taxon>Dikarya</taxon>
        <taxon>Ascomycota</taxon>
        <taxon>Pezizomycotina</taxon>
        <taxon>Sordariomycetes</taxon>
        <taxon>Hypocreomycetidae</taxon>
        <taxon>Hypocreales</taxon>
        <taxon>Ophiocordycipitaceae</taxon>
        <taxon>Hirsutella</taxon>
    </lineage>
</organism>
<gene>
    <name evidence="3" type="ORF">HRG_02944</name>
</gene>
<proteinExistence type="predicted"/>
<protein>
    <submittedName>
        <fullName evidence="3">Basic-leucine zipper (BZIP) transcription factor</fullName>
    </submittedName>
</protein>
<dbReference type="GeneID" id="68352073"/>
<dbReference type="RefSeq" id="XP_044722441.1">
    <property type="nucleotide sequence ID" value="XM_044861415.1"/>
</dbReference>
<evidence type="ECO:0000259" key="2">
    <source>
        <dbReference type="PROSITE" id="PS00036"/>
    </source>
</evidence>
<dbReference type="AlphaFoldDB" id="A0A9P8MYV4"/>
<dbReference type="EMBL" id="JAIZPD010000003">
    <property type="protein sequence ID" value="KAH0964928.1"/>
    <property type="molecule type" value="Genomic_DNA"/>
</dbReference>
<dbReference type="CDD" id="cd14688">
    <property type="entry name" value="bZIP_YAP"/>
    <property type="match status" value="1"/>
</dbReference>
<feature type="region of interest" description="Disordered" evidence="1">
    <location>
        <begin position="149"/>
        <end position="182"/>
    </location>
</feature>